<dbReference type="STRING" id="1231391.GCA_000308195_00039"/>
<evidence type="ECO:0000256" key="3">
    <source>
        <dbReference type="ARBA" id="ARBA00023125"/>
    </source>
</evidence>
<evidence type="ECO:0000313" key="7">
    <source>
        <dbReference type="Proteomes" id="UP000246145"/>
    </source>
</evidence>
<comment type="similarity">
    <text evidence="1">Belongs to the LysR transcriptional regulatory family.</text>
</comment>
<dbReference type="Gene3D" id="1.10.10.10">
    <property type="entry name" value="Winged helix-like DNA-binding domain superfamily/Winged helix DNA-binding domain"/>
    <property type="match status" value="1"/>
</dbReference>
<keyword evidence="3" id="KW-0238">DNA-binding</keyword>
<evidence type="ECO:0000256" key="4">
    <source>
        <dbReference type="ARBA" id="ARBA00023163"/>
    </source>
</evidence>
<gene>
    <name evidence="6" type="ORF">C7440_3136</name>
</gene>
<dbReference type="PRINTS" id="PR00039">
    <property type="entry name" value="HTHLYSR"/>
</dbReference>
<dbReference type="PANTHER" id="PTHR30419:SF8">
    <property type="entry name" value="NITROGEN ASSIMILATION TRANSCRIPTIONAL ACTIVATOR-RELATED"/>
    <property type="match status" value="1"/>
</dbReference>
<dbReference type="OrthoDB" id="9814165at2"/>
<evidence type="ECO:0000256" key="1">
    <source>
        <dbReference type="ARBA" id="ARBA00009437"/>
    </source>
</evidence>
<dbReference type="NCBIfam" id="TIGR02424">
    <property type="entry name" value="TF_pcaQ"/>
    <property type="match status" value="1"/>
</dbReference>
<dbReference type="EMBL" id="QEKO01000005">
    <property type="protein sequence ID" value="PVY60974.1"/>
    <property type="molecule type" value="Genomic_DNA"/>
</dbReference>
<organism evidence="6 7">
    <name type="scientific">Pusillimonas noertemannii</name>
    <dbReference type="NCBI Taxonomy" id="305977"/>
    <lineage>
        <taxon>Bacteria</taxon>
        <taxon>Pseudomonadati</taxon>
        <taxon>Pseudomonadota</taxon>
        <taxon>Betaproteobacteria</taxon>
        <taxon>Burkholderiales</taxon>
        <taxon>Alcaligenaceae</taxon>
        <taxon>Pusillimonas</taxon>
    </lineage>
</organism>
<dbReference type="GO" id="GO:0005829">
    <property type="term" value="C:cytosol"/>
    <property type="evidence" value="ECO:0007669"/>
    <property type="project" value="TreeGrafter"/>
</dbReference>
<comment type="caution">
    <text evidence="6">The sequence shown here is derived from an EMBL/GenBank/DDBJ whole genome shotgun (WGS) entry which is preliminary data.</text>
</comment>
<dbReference type="Gene3D" id="3.40.190.10">
    <property type="entry name" value="Periplasmic binding protein-like II"/>
    <property type="match status" value="2"/>
</dbReference>
<dbReference type="AlphaFoldDB" id="A0A2U1CJ11"/>
<dbReference type="PROSITE" id="PS50931">
    <property type="entry name" value="HTH_LYSR"/>
    <property type="match status" value="1"/>
</dbReference>
<evidence type="ECO:0000256" key="2">
    <source>
        <dbReference type="ARBA" id="ARBA00023015"/>
    </source>
</evidence>
<accession>A0A2U1CJ11</accession>
<keyword evidence="7" id="KW-1185">Reference proteome</keyword>
<dbReference type="InterPro" id="IPR050950">
    <property type="entry name" value="HTH-type_LysR_regulators"/>
</dbReference>
<dbReference type="GO" id="GO:0019619">
    <property type="term" value="P:3,4-dihydroxybenzoate catabolic process"/>
    <property type="evidence" value="ECO:0007669"/>
    <property type="project" value="InterPro"/>
</dbReference>
<dbReference type="GO" id="GO:0003700">
    <property type="term" value="F:DNA-binding transcription factor activity"/>
    <property type="evidence" value="ECO:0007669"/>
    <property type="project" value="InterPro"/>
</dbReference>
<dbReference type="Pfam" id="PF03466">
    <property type="entry name" value="LysR_substrate"/>
    <property type="match status" value="1"/>
</dbReference>
<feature type="domain" description="HTH lysR-type" evidence="5">
    <location>
        <begin position="13"/>
        <end position="70"/>
    </location>
</feature>
<dbReference type="FunFam" id="1.10.10.10:FF:000001">
    <property type="entry name" value="LysR family transcriptional regulator"/>
    <property type="match status" value="1"/>
</dbReference>
<protein>
    <submittedName>
        <fullName evidence="6">Pca operon transcription factor PcaQ</fullName>
    </submittedName>
</protein>
<dbReference type="GO" id="GO:0003677">
    <property type="term" value="F:DNA binding"/>
    <property type="evidence" value="ECO:0007669"/>
    <property type="project" value="UniProtKB-KW"/>
</dbReference>
<proteinExistence type="inferred from homology"/>
<evidence type="ECO:0000259" key="5">
    <source>
        <dbReference type="PROSITE" id="PS50931"/>
    </source>
</evidence>
<dbReference type="GO" id="GO:0045893">
    <property type="term" value="P:positive regulation of DNA-templated transcription"/>
    <property type="evidence" value="ECO:0007669"/>
    <property type="project" value="InterPro"/>
</dbReference>
<dbReference type="Pfam" id="PF00126">
    <property type="entry name" value="HTH_1"/>
    <property type="match status" value="1"/>
</dbReference>
<keyword evidence="2" id="KW-0805">Transcription regulation</keyword>
<name>A0A2U1CJ11_9BURK</name>
<dbReference type="InterPro" id="IPR005119">
    <property type="entry name" value="LysR_subst-bd"/>
</dbReference>
<dbReference type="InterPro" id="IPR036388">
    <property type="entry name" value="WH-like_DNA-bd_sf"/>
</dbReference>
<evidence type="ECO:0000313" key="6">
    <source>
        <dbReference type="EMBL" id="PVY60974.1"/>
    </source>
</evidence>
<dbReference type="SUPFAM" id="SSF53850">
    <property type="entry name" value="Periplasmic binding protein-like II"/>
    <property type="match status" value="1"/>
</dbReference>
<dbReference type="Proteomes" id="UP000246145">
    <property type="component" value="Unassembled WGS sequence"/>
</dbReference>
<dbReference type="PANTHER" id="PTHR30419">
    <property type="entry name" value="HTH-TYPE TRANSCRIPTIONAL REGULATOR YBHD"/>
    <property type="match status" value="1"/>
</dbReference>
<dbReference type="InterPro" id="IPR036390">
    <property type="entry name" value="WH_DNA-bd_sf"/>
</dbReference>
<dbReference type="InterPro" id="IPR000847">
    <property type="entry name" value="LysR_HTH_N"/>
</dbReference>
<sequence>MASIDTQQFNSRIRLRHIQCFVAVAQEQHLRKAAERLHLSQPAVSKTLAELEELMGTRLMERGRFGARLTRDGQSFLAHALSVLEALEGARRAMLDEATGTLEVVRVGALPTVAPDLLPLALAEFRHVWPEAKVDIQIAANAPLLDKLRSGEVDFVLGRMADPEAMVGLSFELLYVEPLVAVAAAGHPLFQEADAGLHRILEFPLIVSTRGTVPRHNTESFLRSRGLDLPSNCLETLSVSVARLVAIRSDSVWFTPMGAVREDLAQGLLRRLPLVTGGTEEPVGLLHRSEAQPGRCAASLMKILRETAELRRGSGGAWTLV</sequence>
<keyword evidence="4" id="KW-0804">Transcription</keyword>
<dbReference type="InterPro" id="IPR012787">
    <property type="entry name" value="TF_PcaQ"/>
</dbReference>
<reference evidence="6 7" key="1">
    <citation type="submission" date="2018-04" db="EMBL/GenBank/DDBJ databases">
        <title>Genomic Encyclopedia of Type Strains, Phase IV (KMG-IV): sequencing the most valuable type-strain genomes for metagenomic binning, comparative biology and taxonomic classification.</title>
        <authorList>
            <person name="Goeker M."/>
        </authorList>
    </citation>
    <scope>NUCLEOTIDE SEQUENCE [LARGE SCALE GENOMIC DNA]</scope>
    <source>
        <strain evidence="6 7">DSM 10065</strain>
    </source>
</reference>
<dbReference type="RefSeq" id="WP_116519189.1">
    <property type="nucleotide sequence ID" value="NZ_JACCEX010000005.1"/>
</dbReference>
<dbReference type="SUPFAM" id="SSF46785">
    <property type="entry name" value="Winged helix' DNA-binding domain"/>
    <property type="match status" value="1"/>
</dbReference>